<evidence type="ECO:0000313" key="6">
    <source>
        <dbReference type="RefSeq" id="XP_030630297.1"/>
    </source>
</evidence>
<keyword evidence="3" id="KW-0732">Signal</keyword>
<evidence type="ECO:0000256" key="2">
    <source>
        <dbReference type="SAM" id="MobiDB-lite"/>
    </source>
</evidence>
<dbReference type="RefSeq" id="XP_030630297.1">
    <property type="nucleotide sequence ID" value="XM_030774437.1"/>
</dbReference>
<reference evidence="6" key="1">
    <citation type="submission" date="2025-08" db="UniProtKB">
        <authorList>
            <consortium name="RefSeq"/>
        </authorList>
    </citation>
    <scope>IDENTIFICATION</scope>
</reference>
<dbReference type="InterPro" id="IPR014716">
    <property type="entry name" value="Fibrinogen_a/b/g_C_1"/>
</dbReference>
<dbReference type="Proteomes" id="UP000504632">
    <property type="component" value="Chromosome 5"/>
</dbReference>
<evidence type="ECO:0000256" key="1">
    <source>
        <dbReference type="SAM" id="Coils"/>
    </source>
</evidence>
<dbReference type="InterPro" id="IPR002181">
    <property type="entry name" value="Fibrinogen_a/b/g_C_dom"/>
</dbReference>
<evidence type="ECO:0000313" key="5">
    <source>
        <dbReference type="Proteomes" id="UP000504632"/>
    </source>
</evidence>
<dbReference type="SUPFAM" id="SSF56496">
    <property type="entry name" value="Fibrinogen C-terminal domain-like"/>
    <property type="match status" value="1"/>
</dbReference>
<keyword evidence="1" id="KW-0175">Coiled coil</keyword>
<feature type="region of interest" description="Disordered" evidence="2">
    <location>
        <begin position="320"/>
        <end position="344"/>
    </location>
</feature>
<dbReference type="InterPro" id="IPR026614">
    <property type="entry name" value="ANGPTL8"/>
</dbReference>
<dbReference type="PROSITE" id="PS51406">
    <property type="entry name" value="FIBRINOGEN_C_2"/>
    <property type="match status" value="1"/>
</dbReference>
<feature type="signal peptide" evidence="3">
    <location>
        <begin position="1"/>
        <end position="15"/>
    </location>
</feature>
<name>A0A6J2VEG4_CHACN</name>
<dbReference type="PANTHER" id="PTHR21463">
    <property type="entry name" value="ANGIOPOIETIN-LIKE PROTEIN 8"/>
    <property type="match status" value="1"/>
</dbReference>
<dbReference type="GO" id="GO:0019216">
    <property type="term" value="P:regulation of lipid metabolic process"/>
    <property type="evidence" value="ECO:0007669"/>
    <property type="project" value="InterPro"/>
</dbReference>
<dbReference type="GeneID" id="115811969"/>
<feature type="coiled-coil region" evidence="1">
    <location>
        <begin position="172"/>
        <end position="206"/>
    </location>
</feature>
<dbReference type="PANTHER" id="PTHR21463:SF0">
    <property type="entry name" value="ANGIOPOIETIN-LIKE PROTEIN 8"/>
    <property type="match status" value="1"/>
</dbReference>
<feature type="domain" description="Fibrinogen C-terminal" evidence="4">
    <location>
        <begin position="240"/>
        <end position="316"/>
    </location>
</feature>
<dbReference type="InterPro" id="IPR036056">
    <property type="entry name" value="Fibrinogen-like_C"/>
</dbReference>
<dbReference type="Pfam" id="PF00147">
    <property type="entry name" value="Fibrinogen_C"/>
    <property type="match status" value="1"/>
</dbReference>
<feature type="chain" id="PRO_5026786525" evidence="3">
    <location>
        <begin position="16"/>
        <end position="393"/>
    </location>
</feature>
<keyword evidence="5" id="KW-1185">Reference proteome</keyword>
<dbReference type="Gene3D" id="3.90.215.10">
    <property type="entry name" value="Gamma Fibrinogen, chain A, domain 1"/>
    <property type="match status" value="1"/>
</dbReference>
<evidence type="ECO:0000256" key="3">
    <source>
        <dbReference type="SAM" id="SignalP"/>
    </source>
</evidence>
<accession>A0A6J2VEG4</accession>
<dbReference type="GO" id="GO:0070328">
    <property type="term" value="P:triglyceride homeostasis"/>
    <property type="evidence" value="ECO:0007669"/>
    <property type="project" value="InterPro"/>
</dbReference>
<dbReference type="SMART" id="SM00186">
    <property type="entry name" value="FBG"/>
    <property type="match status" value="1"/>
</dbReference>
<organism evidence="5 6">
    <name type="scientific">Chanos chanos</name>
    <name type="common">Milkfish</name>
    <name type="synonym">Mugil chanos</name>
    <dbReference type="NCBI Taxonomy" id="29144"/>
    <lineage>
        <taxon>Eukaryota</taxon>
        <taxon>Metazoa</taxon>
        <taxon>Chordata</taxon>
        <taxon>Craniata</taxon>
        <taxon>Vertebrata</taxon>
        <taxon>Euteleostomi</taxon>
        <taxon>Actinopterygii</taxon>
        <taxon>Neopterygii</taxon>
        <taxon>Teleostei</taxon>
        <taxon>Ostariophysi</taxon>
        <taxon>Gonorynchiformes</taxon>
        <taxon>Chanidae</taxon>
        <taxon>Chanos</taxon>
    </lineage>
</organism>
<evidence type="ECO:0000259" key="4">
    <source>
        <dbReference type="PROSITE" id="PS51406"/>
    </source>
</evidence>
<sequence>MKLALLLTLVALTYTFPVDDNKEEGEDPIVPKPQVETRSPFAALEEVRLLANGLLQLGQSLRDFVQKTKGQINDIFHKLNIFDKSFYQLSVLTSEIKEEEEELKKTTGALKAKNEEIKSLSLEISSKVEDLMQERSQLKMKVGGLEEKLSDLSQGLLTPDQAAEISGLKEVIHAQERSITDLLKAVREQNEQLVYQRNKIKSLEDKLSYDSFQDTGVKFGWDVSVYNVSGFLSNYSSDDSLSNGLPVDCGEVFTKGKTVSGVYAIQPNQSEPFLVYCDFTKDGAFTVIQRRQDGSVDFNQSWENYENGFGDFQSDFGWGSRRSTPSAGKPESPASRSRQRTGNRRRNLKSISMFWRVLTPTTPSISAMGLVTRPVSFTLRLAFLFPLKTATTG</sequence>
<dbReference type="Gene3D" id="1.10.287.1490">
    <property type="match status" value="1"/>
</dbReference>
<protein>
    <submittedName>
        <fullName evidence="6">Angiopoietin-related protein 3 isoform X2</fullName>
    </submittedName>
</protein>
<feature type="coiled-coil region" evidence="1">
    <location>
        <begin position="89"/>
        <end position="148"/>
    </location>
</feature>
<gene>
    <name evidence="6" type="primary">LOC115811969</name>
</gene>
<dbReference type="AlphaFoldDB" id="A0A6J2VEG4"/>
<proteinExistence type="predicted"/>